<evidence type="ECO:0000313" key="3">
    <source>
        <dbReference type="Proteomes" id="UP001350748"/>
    </source>
</evidence>
<organism evidence="2 3">
    <name type="scientific">Methylocystis borbori</name>
    <dbReference type="NCBI Taxonomy" id="3118750"/>
    <lineage>
        <taxon>Bacteria</taxon>
        <taxon>Pseudomonadati</taxon>
        <taxon>Pseudomonadota</taxon>
        <taxon>Alphaproteobacteria</taxon>
        <taxon>Hyphomicrobiales</taxon>
        <taxon>Methylocystaceae</taxon>
        <taxon>Methylocystis</taxon>
    </lineage>
</organism>
<proteinExistence type="predicted"/>
<dbReference type="RefSeq" id="WP_332081790.1">
    <property type="nucleotide sequence ID" value="NZ_JAZHYN010000024.1"/>
</dbReference>
<keyword evidence="3" id="KW-1185">Reference proteome</keyword>
<dbReference type="EMBL" id="JAZHYN010000024">
    <property type="protein sequence ID" value="MEF3366769.1"/>
    <property type="molecule type" value="Genomic_DNA"/>
</dbReference>
<gene>
    <name evidence="2" type="ORF">V3H18_09515</name>
</gene>
<feature type="chain" id="PRO_5046866957" evidence="1">
    <location>
        <begin position="22"/>
        <end position="126"/>
    </location>
</feature>
<protein>
    <submittedName>
        <fullName evidence="2">Uncharacterized protein</fullName>
    </submittedName>
</protein>
<evidence type="ECO:0000313" key="2">
    <source>
        <dbReference type="EMBL" id="MEF3366769.1"/>
    </source>
</evidence>
<evidence type="ECO:0000256" key="1">
    <source>
        <dbReference type="SAM" id="SignalP"/>
    </source>
</evidence>
<comment type="caution">
    <text evidence="2">The sequence shown here is derived from an EMBL/GenBank/DDBJ whole genome shotgun (WGS) entry which is preliminary data.</text>
</comment>
<accession>A0ABU7XHA4</accession>
<sequence>MIKLALTTMALALSISLPAHADASKWSVSEISSVGIKAATGTWTLNNDGGKVSGTASLQFDNGNPLSYKLEGTAEGEGMTLKLLDRTDGKKNCVWTSKPGASVGGKVLKGDVACDGGKFMIQAGQQ</sequence>
<dbReference type="Proteomes" id="UP001350748">
    <property type="component" value="Unassembled WGS sequence"/>
</dbReference>
<keyword evidence="1" id="KW-0732">Signal</keyword>
<reference evidence="2 3" key="1">
    <citation type="submission" date="2024-02" db="EMBL/GenBank/DDBJ databases">
        <authorList>
            <person name="Grouzdev D."/>
        </authorList>
    </citation>
    <scope>NUCLEOTIDE SEQUENCE [LARGE SCALE GENOMIC DNA]</scope>
    <source>
        <strain evidence="2 3">9N</strain>
    </source>
</reference>
<name>A0ABU7XHA4_9HYPH</name>
<feature type="signal peptide" evidence="1">
    <location>
        <begin position="1"/>
        <end position="21"/>
    </location>
</feature>